<sequence length="515" mass="51061">MKYLSSTALVLIASVSTAQSSTCTPGSVVDGTTVTCSGGGIFAPGVVGPSANNVTVVITGGAGVGTTDPADPGGQAIIELGDGGSITQSSGTILKSTGPDAATIEVGNNLTLSNAGMVTTVGNESRAVDGGEGANIVNTGSFTTSGEDSDVINVDDGAYVWNRGTIQSNGKGSDGIQVGKKSTVINNATIFAAKDGINADDDATVTNSATIRAGSDGIQVGDGGNHAPGAGANVTNSGNIYAGKEGITGGDDLVIVNSGNIYATDDAVQIGERVHLTNSGLIENTAVAGQEPQDGLDLDSGVVINSGIIRSTIDAGIDFDGSTTDSSVTNSGLITGTTGILVEKDVTEGANLAAQTIQNSGTIEGTAGIAMDLGAGNDSYVHLTGGVLLGGADFGTGEDSFFLTGTPVGTLGGDPLALFDGGLDNDLFDFGGYAFTDLVSVALSGAVYSLELLASGATDSLFLNLTSWEAFRFSDGDFTQADLAALTTPAVPLPAGLVLMLSGLAGFGAMRRARR</sequence>
<feature type="signal peptide" evidence="2">
    <location>
        <begin position="1"/>
        <end position="18"/>
    </location>
</feature>
<dbReference type="STRING" id="517719.SAMN05421762_1689"/>
<dbReference type="InterPro" id="IPR022472">
    <property type="entry name" value="VPLPA-CTERM"/>
</dbReference>
<proteinExistence type="predicted"/>
<dbReference type="NCBIfam" id="TIGR03370">
    <property type="entry name" value="VPLPA-CTERM"/>
    <property type="match status" value="1"/>
</dbReference>
<reference evidence="3 4" key="1">
    <citation type="submission" date="2016-10" db="EMBL/GenBank/DDBJ databases">
        <authorList>
            <person name="de Groot N.N."/>
        </authorList>
    </citation>
    <scope>NUCLEOTIDE SEQUENCE [LARGE SCALE GENOMIC DNA]</scope>
    <source>
        <strain evidence="3 4">DSM 29619</strain>
    </source>
</reference>
<dbReference type="EMBL" id="FOLX01000001">
    <property type="protein sequence ID" value="SFC65793.1"/>
    <property type="molecule type" value="Genomic_DNA"/>
</dbReference>
<keyword evidence="1" id="KW-1133">Transmembrane helix</keyword>
<dbReference type="RefSeq" id="WP_170848749.1">
    <property type="nucleotide sequence ID" value="NZ_FNZG01000003.1"/>
</dbReference>
<protein>
    <submittedName>
        <fullName evidence="3">VPLPA-CTERM protein sorting domain-containing protein</fullName>
    </submittedName>
</protein>
<gene>
    <name evidence="3" type="ORF">SAMN05421762_1689</name>
</gene>
<keyword evidence="1" id="KW-0472">Membrane</keyword>
<feature type="chain" id="PRO_5014123107" evidence="2">
    <location>
        <begin position="19"/>
        <end position="515"/>
    </location>
</feature>
<feature type="transmembrane region" description="Helical" evidence="1">
    <location>
        <begin position="491"/>
        <end position="510"/>
    </location>
</feature>
<name>A0A1I1L5U8_9RHOB</name>
<dbReference type="AlphaFoldDB" id="A0A1I1L5U8"/>
<accession>A0A1I1L5U8</accession>
<organism evidence="3 4">
    <name type="scientific">Pseudooceanicola nitratireducens</name>
    <dbReference type="NCBI Taxonomy" id="517719"/>
    <lineage>
        <taxon>Bacteria</taxon>
        <taxon>Pseudomonadati</taxon>
        <taxon>Pseudomonadota</taxon>
        <taxon>Alphaproteobacteria</taxon>
        <taxon>Rhodobacterales</taxon>
        <taxon>Paracoccaceae</taxon>
        <taxon>Pseudooceanicola</taxon>
    </lineage>
</organism>
<evidence type="ECO:0000313" key="4">
    <source>
        <dbReference type="Proteomes" id="UP000231644"/>
    </source>
</evidence>
<evidence type="ECO:0000256" key="1">
    <source>
        <dbReference type="SAM" id="Phobius"/>
    </source>
</evidence>
<evidence type="ECO:0000313" key="3">
    <source>
        <dbReference type="EMBL" id="SFC65793.1"/>
    </source>
</evidence>
<keyword evidence="1" id="KW-0812">Transmembrane</keyword>
<keyword evidence="4" id="KW-1185">Reference proteome</keyword>
<evidence type="ECO:0000256" key="2">
    <source>
        <dbReference type="SAM" id="SignalP"/>
    </source>
</evidence>
<dbReference type="Proteomes" id="UP000231644">
    <property type="component" value="Unassembled WGS sequence"/>
</dbReference>
<keyword evidence="2" id="KW-0732">Signal</keyword>